<dbReference type="PANTHER" id="PTHR43272:SF33">
    <property type="entry name" value="AMP-BINDING DOMAIN-CONTAINING PROTEIN-RELATED"/>
    <property type="match status" value="1"/>
</dbReference>
<dbReference type="EMBL" id="JABANE010000006">
    <property type="protein sequence ID" value="NME66987.1"/>
    <property type="molecule type" value="Genomic_DNA"/>
</dbReference>
<proteinExistence type="predicted"/>
<dbReference type="InterPro" id="IPR000873">
    <property type="entry name" value="AMP-dep_synth/lig_dom"/>
</dbReference>
<dbReference type="GO" id="GO:0004467">
    <property type="term" value="F:long-chain fatty acid-CoA ligase activity"/>
    <property type="evidence" value="ECO:0007669"/>
    <property type="project" value="TreeGrafter"/>
</dbReference>
<dbReference type="Pfam" id="PF23562">
    <property type="entry name" value="AMP-binding_C_3"/>
    <property type="match status" value="1"/>
</dbReference>
<dbReference type="PROSITE" id="PS00455">
    <property type="entry name" value="AMP_BINDING"/>
    <property type="match status" value="1"/>
</dbReference>
<keyword evidence="5" id="KW-1185">Reference proteome</keyword>
<dbReference type="Pfam" id="PF00501">
    <property type="entry name" value="AMP-binding"/>
    <property type="match status" value="1"/>
</dbReference>
<organism evidence="4 5">
    <name type="scientific">Flammeovirga aprica JL-4</name>
    <dbReference type="NCBI Taxonomy" id="694437"/>
    <lineage>
        <taxon>Bacteria</taxon>
        <taxon>Pseudomonadati</taxon>
        <taxon>Bacteroidota</taxon>
        <taxon>Cytophagia</taxon>
        <taxon>Cytophagales</taxon>
        <taxon>Flammeovirgaceae</taxon>
        <taxon>Flammeovirga</taxon>
    </lineage>
</organism>
<dbReference type="InterPro" id="IPR020845">
    <property type="entry name" value="AMP-binding_CS"/>
</dbReference>
<dbReference type="GO" id="GO:0016020">
    <property type="term" value="C:membrane"/>
    <property type="evidence" value="ECO:0007669"/>
    <property type="project" value="TreeGrafter"/>
</dbReference>
<dbReference type="PANTHER" id="PTHR43272">
    <property type="entry name" value="LONG-CHAIN-FATTY-ACID--COA LIGASE"/>
    <property type="match status" value="1"/>
</dbReference>
<evidence type="ECO:0000256" key="1">
    <source>
        <dbReference type="ARBA" id="ARBA00022741"/>
    </source>
</evidence>
<feature type="domain" description="AMP-dependent synthetase/ligase" evidence="3">
    <location>
        <begin position="26"/>
        <end position="416"/>
    </location>
</feature>
<dbReference type="SUPFAM" id="SSF56801">
    <property type="entry name" value="Acetyl-CoA synthetase-like"/>
    <property type="match status" value="1"/>
</dbReference>
<dbReference type="RefSeq" id="WP_169654986.1">
    <property type="nucleotide sequence ID" value="NZ_JABANE010000006.1"/>
</dbReference>
<dbReference type="GO" id="GO:0005524">
    <property type="term" value="F:ATP binding"/>
    <property type="evidence" value="ECO:0007669"/>
    <property type="project" value="UniProtKB-KW"/>
</dbReference>
<evidence type="ECO:0000259" key="3">
    <source>
        <dbReference type="Pfam" id="PF00501"/>
    </source>
</evidence>
<evidence type="ECO:0000256" key="2">
    <source>
        <dbReference type="ARBA" id="ARBA00022840"/>
    </source>
</evidence>
<evidence type="ECO:0000313" key="5">
    <source>
        <dbReference type="Proteomes" id="UP000576082"/>
    </source>
</evidence>
<evidence type="ECO:0000313" key="4">
    <source>
        <dbReference type="EMBL" id="NME66987.1"/>
    </source>
</evidence>
<accession>A0A7X9P228</accession>
<dbReference type="CDD" id="cd05907">
    <property type="entry name" value="VL_LC_FACS_like"/>
    <property type="match status" value="1"/>
</dbReference>
<dbReference type="InterPro" id="IPR042099">
    <property type="entry name" value="ANL_N_sf"/>
</dbReference>
<keyword evidence="4" id="KW-0436">Ligase</keyword>
<keyword evidence="2" id="KW-0067">ATP-binding</keyword>
<dbReference type="Proteomes" id="UP000576082">
    <property type="component" value="Unassembled WGS sequence"/>
</dbReference>
<sequence length="587" mass="66614">MKPTRVFDFIEQQKQKYNGIDVCLAAKEKGTWKTYSTDDVLQIINQVSNSLLQYGIQKGDKVAIVSENRPEWNFIDLACSQIGAVAVPIYPTITIEDYNYIFNHAEIKIAFIESNALVKKIKSIQDRLTALEEIFSFEEVENIRSWKTFLKDISDEEANQLAQIKQNITEEDLYTIVYTSGTTGPPKGVMLTNRNVVTNAIAASKTLPVEEGNGKALSFLPLSHVYERTSVFSYLNHSMSVYYAESVIKVGEAMKEVKPDVFCTVPRLLEKVYDTIVGKGMETKGLKKAIFFWALNFGLKYDPREKQSFWQKIQHKIADSLVFSKWREALGGNIKNMNVGAAALQPRLIRSFWAAGIKVCEGYGMSEASPVVCVNRITPETMMVGTVGPTLEGIEVKIASDGEILIKGPNIMKGYYKQPELTAETVVDGWLHTGDIGELVDGKFLKITDRKKELFKTSAGKYIAPQLLENKLKESFFIEQVAVIGSNQKFASALIVPNFEALERWSQEQQIAFDTKQELIKNNQVFNKFKKEIQKANIDFARWEKIQKFKLLENEWTVETGEVTPTLKPKRKIINKKYESEINEIYD</sequence>
<name>A0A7X9P228_9BACT</name>
<dbReference type="Gene3D" id="3.40.50.12780">
    <property type="entry name" value="N-terminal domain of ligase-like"/>
    <property type="match status" value="1"/>
</dbReference>
<reference evidence="4 5" key="1">
    <citation type="submission" date="2020-04" db="EMBL/GenBank/DDBJ databases">
        <title>Flammeovirga sp. SR4, a novel species isolated from seawater.</title>
        <authorList>
            <person name="Wang X."/>
        </authorList>
    </citation>
    <scope>NUCLEOTIDE SEQUENCE [LARGE SCALE GENOMIC DNA]</scope>
    <source>
        <strain evidence="4 5">ATCC 23126</strain>
    </source>
</reference>
<comment type="caution">
    <text evidence="4">The sequence shown here is derived from an EMBL/GenBank/DDBJ whole genome shotgun (WGS) entry which is preliminary data.</text>
</comment>
<protein>
    <submittedName>
        <fullName evidence="4">Long-chain fatty acid--CoA ligase</fullName>
    </submittedName>
</protein>
<gene>
    <name evidence="4" type="ORF">HHU12_03320</name>
</gene>
<keyword evidence="1" id="KW-0547">Nucleotide-binding</keyword>
<dbReference type="AlphaFoldDB" id="A0A7X9P228"/>